<proteinExistence type="predicted"/>
<accession>A0A7J8GR07</accession>
<feature type="region of interest" description="Disordered" evidence="1">
    <location>
        <begin position="66"/>
        <end position="85"/>
    </location>
</feature>
<comment type="caution">
    <text evidence="2">The sequence shown here is derived from an EMBL/GenBank/DDBJ whole genome shotgun (WGS) entry which is preliminary data.</text>
</comment>
<evidence type="ECO:0000256" key="1">
    <source>
        <dbReference type="SAM" id="MobiDB-lite"/>
    </source>
</evidence>
<dbReference type="AlphaFoldDB" id="A0A7J8GR07"/>
<protein>
    <submittedName>
        <fullName evidence="2">Uncharacterized protein</fullName>
    </submittedName>
</protein>
<feature type="compositionally biased region" description="Polar residues" evidence="1">
    <location>
        <begin position="76"/>
        <end position="85"/>
    </location>
</feature>
<dbReference type="EMBL" id="JACASF010000008">
    <property type="protein sequence ID" value="KAF6462377.1"/>
    <property type="molecule type" value="Genomic_DNA"/>
</dbReference>
<keyword evidence="3" id="KW-1185">Reference proteome</keyword>
<organism evidence="2 3">
    <name type="scientific">Molossus molossus</name>
    <name type="common">Pallas' mastiff bat</name>
    <name type="synonym">Vespertilio molossus</name>
    <dbReference type="NCBI Taxonomy" id="27622"/>
    <lineage>
        <taxon>Eukaryota</taxon>
        <taxon>Metazoa</taxon>
        <taxon>Chordata</taxon>
        <taxon>Craniata</taxon>
        <taxon>Vertebrata</taxon>
        <taxon>Euteleostomi</taxon>
        <taxon>Mammalia</taxon>
        <taxon>Eutheria</taxon>
        <taxon>Laurasiatheria</taxon>
        <taxon>Chiroptera</taxon>
        <taxon>Yangochiroptera</taxon>
        <taxon>Molossidae</taxon>
        <taxon>Molossus</taxon>
    </lineage>
</organism>
<reference evidence="2 3" key="1">
    <citation type="journal article" date="2020" name="Nature">
        <title>Six reference-quality genomes reveal evolution of bat adaptations.</title>
        <authorList>
            <person name="Jebb D."/>
            <person name="Huang Z."/>
            <person name="Pippel M."/>
            <person name="Hughes G.M."/>
            <person name="Lavrichenko K."/>
            <person name="Devanna P."/>
            <person name="Winkler S."/>
            <person name="Jermiin L.S."/>
            <person name="Skirmuntt E.C."/>
            <person name="Katzourakis A."/>
            <person name="Burkitt-Gray L."/>
            <person name="Ray D.A."/>
            <person name="Sullivan K.A.M."/>
            <person name="Roscito J.G."/>
            <person name="Kirilenko B.M."/>
            <person name="Davalos L.M."/>
            <person name="Corthals A.P."/>
            <person name="Power M.L."/>
            <person name="Jones G."/>
            <person name="Ransome R.D."/>
            <person name="Dechmann D.K.N."/>
            <person name="Locatelli A.G."/>
            <person name="Puechmaille S.J."/>
            <person name="Fedrigo O."/>
            <person name="Jarvis E.D."/>
            <person name="Hiller M."/>
            <person name="Vernes S.C."/>
            <person name="Myers E.W."/>
            <person name="Teeling E.C."/>
        </authorList>
    </citation>
    <scope>NUCLEOTIDE SEQUENCE [LARGE SCALE GENOMIC DNA]</scope>
    <source>
        <strain evidence="2">MMolMol1</strain>
        <tissue evidence="2">Muscle</tissue>
    </source>
</reference>
<feature type="region of interest" description="Disordered" evidence="1">
    <location>
        <begin position="1"/>
        <end position="21"/>
    </location>
</feature>
<dbReference type="InParanoid" id="A0A7J8GR07"/>
<dbReference type="Proteomes" id="UP000550707">
    <property type="component" value="Unassembled WGS sequence"/>
</dbReference>
<sequence>MSCGQQAGREVGRAHLPDPPCPGVGVPSQLVQMGFLRGSLRGAGLRRPCPRGAVVESLVGRPHAGRSEAPGLWAQHHSQGAGTMSTDRRVGCRKWLFLFKVRVALVGGPSWKPRHPHCGARCRELAPADASVSPEGRRDWSLISPASWPLWTPRLPEAPSGAALGQVGLDGWPPLSLRLPRLQGAVWPRLPADSPWSSPALTGLSCPSTDLYSAIPVLSAHGHCELLPGQVLGPAPRPLGPS</sequence>
<gene>
    <name evidence="2" type="ORF">HJG59_011398</name>
</gene>
<evidence type="ECO:0000313" key="2">
    <source>
        <dbReference type="EMBL" id="KAF6462377.1"/>
    </source>
</evidence>
<evidence type="ECO:0000313" key="3">
    <source>
        <dbReference type="Proteomes" id="UP000550707"/>
    </source>
</evidence>
<name>A0A7J8GR07_MOLMO</name>